<dbReference type="PANTHER" id="PTHR11599">
    <property type="entry name" value="PROTEASOME SUBUNIT ALPHA/BETA"/>
    <property type="match status" value="1"/>
</dbReference>
<dbReference type="AlphaFoldDB" id="I3EJ10"/>
<dbReference type="STRING" id="935791.I3EJ10"/>
<organism evidence="3 4">
    <name type="scientific">Nematocida parisii (strain ERTm3)</name>
    <name type="common">Nematode killer fungus</name>
    <dbReference type="NCBI Taxonomy" id="935791"/>
    <lineage>
        <taxon>Eukaryota</taxon>
        <taxon>Fungi</taxon>
        <taxon>Fungi incertae sedis</taxon>
        <taxon>Microsporidia</taxon>
        <taxon>Nematocida</taxon>
    </lineage>
</organism>
<keyword evidence="4" id="KW-1185">Reference proteome</keyword>
<protein>
    <recommendedName>
        <fullName evidence="5">Proteasome alpha-type subunits domain-containing protein</fullName>
    </recommendedName>
</protein>
<dbReference type="GO" id="GO:0051603">
    <property type="term" value="P:proteolysis involved in protein catabolic process"/>
    <property type="evidence" value="ECO:0007669"/>
    <property type="project" value="InterPro"/>
</dbReference>
<dbReference type="InterPro" id="IPR029055">
    <property type="entry name" value="Ntn_hydrolases_N"/>
</dbReference>
<dbReference type="Gene3D" id="3.60.20.10">
    <property type="entry name" value="Glutamine Phosphoribosylpyrophosphate, subunit 1, domain 1"/>
    <property type="match status" value="1"/>
</dbReference>
<keyword evidence="2" id="KW-0472">Membrane</keyword>
<dbReference type="OrthoDB" id="431557at2759"/>
<keyword evidence="2" id="KW-1133">Transmembrane helix</keyword>
<dbReference type="Pfam" id="PF00227">
    <property type="entry name" value="Proteasome"/>
    <property type="match status" value="2"/>
</dbReference>
<gene>
    <name evidence="3" type="ORF">NEQG_01026</name>
</gene>
<dbReference type="SUPFAM" id="SSF56235">
    <property type="entry name" value="N-terminal nucleophile aminohydrolases (Ntn hydrolases)"/>
    <property type="match status" value="1"/>
</dbReference>
<keyword evidence="2" id="KW-0812">Transmembrane</keyword>
<dbReference type="HOGENOM" id="CLU_035750_4_0_1"/>
<dbReference type="Proteomes" id="UP000002872">
    <property type="component" value="Unassembled WGS sequence"/>
</dbReference>
<evidence type="ECO:0000256" key="2">
    <source>
        <dbReference type="SAM" id="Phobius"/>
    </source>
</evidence>
<dbReference type="GO" id="GO:0005839">
    <property type="term" value="C:proteasome core complex"/>
    <property type="evidence" value="ECO:0007669"/>
    <property type="project" value="InterPro"/>
</dbReference>
<reference evidence="3" key="1">
    <citation type="submission" date="2011-01" db="EMBL/GenBank/DDBJ databases">
        <title>The Genome Sequence of Nematocida parisii strain ERTm3.</title>
        <authorList>
            <consortium name="The Broad Institute Genome Sequencing Platform"/>
            <consortium name="The Broad Institute Genome Sequencing Center for Infectious Disease"/>
            <person name="Cuomo C."/>
            <person name="Troemel E."/>
            <person name="Young S.K."/>
            <person name="Zeng Q."/>
            <person name="Gargeya S."/>
            <person name="Fitzgerald M."/>
            <person name="Haas B."/>
            <person name="Abouelleil A."/>
            <person name="Alvarado L."/>
            <person name="Arachchi H.M."/>
            <person name="Berlin A."/>
            <person name="Chapman S.B."/>
            <person name="Gearin G."/>
            <person name="Goldberg J."/>
            <person name="Griggs A."/>
            <person name="Gujja S."/>
            <person name="Hansen M."/>
            <person name="Heiman D."/>
            <person name="Howarth C."/>
            <person name="Larimer J."/>
            <person name="Lui A."/>
            <person name="MacDonald P.J.P."/>
            <person name="McCowen C."/>
            <person name="Montmayeur A."/>
            <person name="Murphy C."/>
            <person name="Neiman D."/>
            <person name="Pearson M."/>
            <person name="Priest M."/>
            <person name="Roberts A."/>
            <person name="Saif S."/>
            <person name="Shea T."/>
            <person name="Sisk P."/>
            <person name="Stolte C."/>
            <person name="Sykes S."/>
            <person name="Wortman J."/>
            <person name="Nusbaum C."/>
            <person name="Birren B."/>
        </authorList>
    </citation>
    <scope>NUCLEOTIDE SEQUENCE</scope>
    <source>
        <strain evidence="3">ERTm3</strain>
    </source>
</reference>
<evidence type="ECO:0000256" key="1">
    <source>
        <dbReference type="ARBA" id="ARBA00022942"/>
    </source>
</evidence>
<dbReference type="InterPro" id="IPR050115">
    <property type="entry name" value="Proteasome_alpha"/>
</dbReference>
<accession>I3EJ10</accession>
<feature type="transmembrane region" description="Helical" evidence="2">
    <location>
        <begin position="7"/>
        <end position="25"/>
    </location>
</feature>
<sequence length="288" mass="32121">MIRYLHYFIHGASYIYINLFLFIMHEEVNYSTTTFSSKGILSHCERALAAGKNGALSVGIRGTNGIVLASIKKVPSTLVEIESIQKVFMVCDTIICTYSGLSGDFRLALEMGRKIASDYYRIYGRYPYIDTFMKEFSKVLQEKTQRERRPIGCICLFAGYTQNNKYIQDAMASIQENELNEDTLVCDVSGGDGIGNTVPLLYQIDPSGSVSSGFSFAVGKMYKESSDFLKKRCSVDVEVHDAVVISALALQEYSEVSVSAKEISISVVTREGVQEYTQEEVQNILHSI</sequence>
<evidence type="ECO:0008006" key="5">
    <source>
        <dbReference type="Google" id="ProtNLM"/>
    </source>
</evidence>
<evidence type="ECO:0000313" key="4">
    <source>
        <dbReference type="Proteomes" id="UP000002872"/>
    </source>
</evidence>
<evidence type="ECO:0000313" key="3">
    <source>
        <dbReference type="EMBL" id="EIJ89207.1"/>
    </source>
</evidence>
<dbReference type="InterPro" id="IPR001353">
    <property type="entry name" value="Proteasome_sua/b"/>
</dbReference>
<proteinExistence type="predicted"/>
<dbReference type="EMBL" id="GL870877">
    <property type="protein sequence ID" value="EIJ89207.1"/>
    <property type="molecule type" value="Genomic_DNA"/>
</dbReference>
<name>I3EJ10_NEMP3</name>
<keyword evidence="1" id="KW-0647">Proteasome</keyword>
<dbReference type="VEuPathDB" id="MicrosporidiaDB:NEQG_01026"/>
<dbReference type="InParanoid" id="I3EJ10"/>